<proteinExistence type="predicted"/>
<dbReference type="GO" id="GO:0004523">
    <property type="term" value="F:RNA-DNA hybrid ribonuclease activity"/>
    <property type="evidence" value="ECO:0007669"/>
    <property type="project" value="InterPro"/>
</dbReference>
<evidence type="ECO:0000259" key="1">
    <source>
        <dbReference type="Pfam" id="PF13456"/>
    </source>
</evidence>
<accession>A0A8J5YX95</accession>
<name>A0A8J5YX95_9ROSI</name>
<dbReference type="Proteomes" id="UP000701853">
    <property type="component" value="Chromosome 8"/>
</dbReference>
<dbReference type="AlphaFoldDB" id="A0A8J5YX95"/>
<dbReference type="PANTHER" id="PTHR47074:SF48">
    <property type="entry name" value="POLYNUCLEOTIDYL TRANSFERASE, RIBONUCLEASE H-LIKE SUPERFAMILY PROTEIN"/>
    <property type="match status" value="1"/>
</dbReference>
<dbReference type="InterPro" id="IPR052929">
    <property type="entry name" value="RNase_H-like_EbsB-rel"/>
</dbReference>
<dbReference type="InterPro" id="IPR002156">
    <property type="entry name" value="RNaseH_domain"/>
</dbReference>
<keyword evidence="3" id="KW-1185">Reference proteome</keyword>
<reference evidence="2 3" key="1">
    <citation type="journal article" date="2021" name="bioRxiv">
        <title>The Gossypium anomalum genome as a resource for cotton improvement and evolutionary analysis of hybrid incompatibility.</title>
        <authorList>
            <person name="Grover C.E."/>
            <person name="Yuan D."/>
            <person name="Arick M.A."/>
            <person name="Miller E.R."/>
            <person name="Hu G."/>
            <person name="Peterson D.G."/>
            <person name="Wendel J.F."/>
            <person name="Udall J.A."/>
        </authorList>
    </citation>
    <scope>NUCLEOTIDE SEQUENCE [LARGE SCALE GENOMIC DNA]</scope>
    <source>
        <strain evidence="2">JFW-Udall</strain>
        <tissue evidence="2">Leaf</tissue>
    </source>
</reference>
<protein>
    <recommendedName>
        <fullName evidence="1">RNase H type-1 domain-containing protein</fullName>
    </recommendedName>
</protein>
<gene>
    <name evidence="2" type="ORF">CXB51_020134</name>
</gene>
<dbReference type="PANTHER" id="PTHR47074">
    <property type="entry name" value="BNAC02G40300D PROTEIN"/>
    <property type="match status" value="1"/>
</dbReference>
<dbReference type="EMBL" id="JAHUZN010000008">
    <property type="protein sequence ID" value="KAG8486781.1"/>
    <property type="molecule type" value="Genomic_DNA"/>
</dbReference>
<dbReference type="GO" id="GO:0003676">
    <property type="term" value="F:nucleic acid binding"/>
    <property type="evidence" value="ECO:0007669"/>
    <property type="project" value="InterPro"/>
</dbReference>
<evidence type="ECO:0000313" key="2">
    <source>
        <dbReference type="EMBL" id="KAG8486781.1"/>
    </source>
</evidence>
<dbReference type="OrthoDB" id="1015971at2759"/>
<organism evidence="2 3">
    <name type="scientific">Gossypium anomalum</name>
    <dbReference type="NCBI Taxonomy" id="47600"/>
    <lineage>
        <taxon>Eukaryota</taxon>
        <taxon>Viridiplantae</taxon>
        <taxon>Streptophyta</taxon>
        <taxon>Embryophyta</taxon>
        <taxon>Tracheophyta</taxon>
        <taxon>Spermatophyta</taxon>
        <taxon>Magnoliopsida</taxon>
        <taxon>eudicotyledons</taxon>
        <taxon>Gunneridae</taxon>
        <taxon>Pentapetalae</taxon>
        <taxon>rosids</taxon>
        <taxon>malvids</taxon>
        <taxon>Malvales</taxon>
        <taxon>Malvaceae</taxon>
        <taxon>Malvoideae</taxon>
        <taxon>Gossypium</taxon>
    </lineage>
</organism>
<feature type="domain" description="RNase H type-1" evidence="1">
    <location>
        <begin position="156"/>
        <end position="217"/>
    </location>
</feature>
<sequence>MKKTRWFGSVPSTMFILRIRDIIGYFFRPWEWDLIGSFDRNFGRLGHGILLTGVHPTCPRCKAPKEDVMYALRDCPISREALTMSIIHNYLLCMSYCSVIGWLKATMWEARNLFVIQGRVSSLQDAILKAFSIHHDFRVHNLLYAPLLPGHEVKINVDTTLNKEMRSTFCGVIVRDHEGMMLVGFSCSFTKAFDASSAEALALACAAQKAFKKGFSRTLDLSLYGCIVKRGLRDFTILLVLSVNCVAHYLARWLMDGNVALKFSLDYPNFVHWLVLDDTL</sequence>
<dbReference type="Pfam" id="PF13456">
    <property type="entry name" value="RVT_3"/>
    <property type="match status" value="1"/>
</dbReference>
<comment type="caution">
    <text evidence="2">The sequence shown here is derived from an EMBL/GenBank/DDBJ whole genome shotgun (WGS) entry which is preliminary data.</text>
</comment>
<evidence type="ECO:0000313" key="3">
    <source>
        <dbReference type="Proteomes" id="UP000701853"/>
    </source>
</evidence>